<sequence>MHRLLLPARQVFVVLTGLLLAAGCGSAPGSADSPLGAQGVKPQAGNTDAAVPVPVVPEKELFVTDLSVVEDPLRTNYAPRQPARPAAGAWSFGRLMENLAGNQDPSAFTLNWLRSWETDQHVNGFTALARPTIRSLIIEPWLIASGCAPDAVKCQLDFSRAPFRLGSINTRLDLRQEDAQGKPLDAGEGRFIFFALNASGNVQGFSVIFEFRQVARNEDDVRLWAKAWHALGSLPFGETYNAALQNLTDIFSGRGLAPDRPNGSGLDQLRTNEAALALPGSDPLNLSSGKLWDMREFHLGTDGQLHLAPVAQTPDARFNGSPELDAWVKANAAAILAGQHQVPAQFLGASALTPTDLRWNVNGVDEATRRAFALATCSGCHLNENANETGFPFFLHVRRRAAGQASTLSAFLTQQELPLRAQDLRDILTKDKLPKGRGKGHVH</sequence>
<evidence type="ECO:0008006" key="4">
    <source>
        <dbReference type="Google" id="ProtNLM"/>
    </source>
</evidence>
<name>A0ABR6MNR3_9DEIO</name>
<keyword evidence="1" id="KW-0732">Signal</keyword>
<keyword evidence="3" id="KW-1185">Reference proteome</keyword>
<protein>
    <recommendedName>
        <fullName evidence="4">Cytochrome c domain-containing protein</fullName>
    </recommendedName>
</protein>
<dbReference type="Proteomes" id="UP000536909">
    <property type="component" value="Unassembled WGS sequence"/>
</dbReference>
<reference evidence="2 3" key="1">
    <citation type="submission" date="2020-08" db="EMBL/GenBank/DDBJ databases">
        <title>Genomic Encyclopedia of Type Strains, Phase IV (KMG-IV): sequencing the most valuable type-strain genomes for metagenomic binning, comparative biology and taxonomic classification.</title>
        <authorList>
            <person name="Goeker M."/>
        </authorList>
    </citation>
    <scope>NUCLEOTIDE SEQUENCE [LARGE SCALE GENOMIC DNA]</scope>
    <source>
        <strain evidence="2 3">DSM 105434</strain>
    </source>
</reference>
<feature type="chain" id="PRO_5045910825" description="Cytochrome c domain-containing protein" evidence="1">
    <location>
        <begin position="22"/>
        <end position="443"/>
    </location>
</feature>
<evidence type="ECO:0000256" key="1">
    <source>
        <dbReference type="SAM" id="SignalP"/>
    </source>
</evidence>
<dbReference type="EMBL" id="JACHFV010000001">
    <property type="protein sequence ID" value="MBB5293579.1"/>
    <property type="molecule type" value="Genomic_DNA"/>
</dbReference>
<proteinExistence type="predicted"/>
<dbReference type="RefSeq" id="WP_129117259.1">
    <property type="nucleotide sequence ID" value="NZ_BSUI01000012.1"/>
</dbReference>
<evidence type="ECO:0000313" key="3">
    <source>
        <dbReference type="Proteomes" id="UP000536909"/>
    </source>
</evidence>
<gene>
    <name evidence="2" type="ORF">HNQ10_000392</name>
</gene>
<comment type="caution">
    <text evidence="2">The sequence shown here is derived from an EMBL/GenBank/DDBJ whole genome shotgun (WGS) entry which is preliminary data.</text>
</comment>
<accession>A0ABR6MNR3</accession>
<dbReference type="PROSITE" id="PS51257">
    <property type="entry name" value="PROKAR_LIPOPROTEIN"/>
    <property type="match status" value="1"/>
</dbReference>
<evidence type="ECO:0000313" key="2">
    <source>
        <dbReference type="EMBL" id="MBB5293579.1"/>
    </source>
</evidence>
<organism evidence="2 3">
    <name type="scientific">Deinococcus metallilatus</name>
    <dbReference type="NCBI Taxonomy" id="1211322"/>
    <lineage>
        <taxon>Bacteria</taxon>
        <taxon>Thermotogati</taxon>
        <taxon>Deinococcota</taxon>
        <taxon>Deinococci</taxon>
        <taxon>Deinococcales</taxon>
        <taxon>Deinococcaceae</taxon>
        <taxon>Deinococcus</taxon>
    </lineage>
</organism>
<feature type="signal peptide" evidence="1">
    <location>
        <begin position="1"/>
        <end position="21"/>
    </location>
</feature>